<proteinExistence type="predicted"/>
<evidence type="ECO:0000313" key="3">
    <source>
        <dbReference type="Proteomes" id="UP000039021"/>
    </source>
</evidence>
<feature type="region of interest" description="Disordered" evidence="1">
    <location>
        <begin position="1"/>
        <end position="56"/>
    </location>
</feature>
<feature type="compositionally biased region" description="Polar residues" evidence="1">
    <location>
        <begin position="1"/>
        <end position="10"/>
    </location>
</feature>
<evidence type="ECO:0000313" key="2">
    <source>
        <dbReference type="EMBL" id="CPA02502.1"/>
    </source>
</evidence>
<feature type="compositionally biased region" description="Low complexity" evidence="1">
    <location>
        <begin position="33"/>
        <end position="56"/>
    </location>
</feature>
<organism evidence="2 3">
    <name type="scientific">Mycobacterium tuberculosis</name>
    <dbReference type="NCBI Taxonomy" id="1773"/>
    <lineage>
        <taxon>Bacteria</taxon>
        <taxon>Bacillati</taxon>
        <taxon>Actinomycetota</taxon>
        <taxon>Actinomycetes</taxon>
        <taxon>Mycobacteriales</taxon>
        <taxon>Mycobacteriaceae</taxon>
        <taxon>Mycobacterium</taxon>
        <taxon>Mycobacterium tuberculosis complex</taxon>
    </lineage>
</organism>
<reference evidence="3" key="1">
    <citation type="submission" date="2015-03" db="EMBL/GenBank/DDBJ databases">
        <authorList>
            <consortium name="Pathogen Informatics"/>
        </authorList>
    </citation>
    <scope>NUCLEOTIDE SEQUENCE [LARGE SCALE GENOMIC DNA]</scope>
    <source>
        <strain evidence="3">N09902308</strain>
    </source>
</reference>
<comment type="caution">
    <text evidence="2">The sequence shown here is derived from an EMBL/GenBank/DDBJ whole genome shotgun (WGS) entry which is preliminary data.</text>
</comment>
<dbReference type="Proteomes" id="UP000039021">
    <property type="component" value="Unassembled WGS sequence"/>
</dbReference>
<sequence>MRTLLTNVDTWRSAMSRTSGGRASSSGSGGASGFSQSSQSSSASSSGIRSWISASSPTASVVITVQLSSGGADL</sequence>
<dbReference type="EMBL" id="CSBK01002622">
    <property type="protein sequence ID" value="CPA02502.1"/>
    <property type="molecule type" value="Genomic_DNA"/>
</dbReference>
<feature type="compositionally biased region" description="Low complexity" evidence="1">
    <location>
        <begin position="12"/>
        <end position="26"/>
    </location>
</feature>
<protein>
    <submittedName>
        <fullName evidence="2">Uncharacterized protein</fullName>
    </submittedName>
</protein>
<name>A0A916P9G5_MYCTX</name>
<accession>A0A916P9G5</accession>
<evidence type="ECO:0000256" key="1">
    <source>
        <dbReference type="SAM" id="MobiDB-lite"/>
    </source>
</evidence>
<dbReference type="AlphaFoldDB" id="A0A916P9G5"/>
<gene>
    <name evidence="2" type="ORF">ERS007739_04323</name>
</gene>